<gene>
    <name evidence="2" type="ORF">FKW44_001125</name>
</gene>
<sequence length="103" mass="11980">PALNSTRHESSRTKEEEDESVTLKHVEQLLIAILDHQQNKSKMEEESSRPDPILRRRVNPLFRILNKPCDSRSFWSAKHKGQKTGKVLFPASRRPRTHQSKPT</sequence>
<evidence type="ECO:0000313" key="3">
    <source>
        <dbReference type="Proteomes" id="UP000595437"/>
    </source>
</evidence>
<dbReference type="AlphaFoldDB" id="A0A7T8QVD4"/>
<feature type="region of interest" description="Disordered" evidence="1">
    <location>
        <begin position="1"/>
        <end position="21"/>
    </location>
</feature>
<evidence type="ECO:0000313" key="2">
    <source>
        <dbReference type="EMBL" id="QQP56452.1"/>
    </source>
</evidence>
<name>A0A7T8QVD4_CALRO</name>
<evidence type="ECO:0000256" key="1">
    <source>
        <dbReference type="SAM" id="MobiDB-lite"/>
    </source>
</evidence>
<accession>A0A7T8QVD4</accession>
<dbReference type="EMBL" id="CP045890">
    <property type="protein sequence ID" value="QQP56452.1"/>
    <property type="molecule type" value="Genomic_DNA"/>
</dbReference>
<organism evidence="2 3">
    <name type="scientific">Caligus rogercresseyi</name>
    <name type="common">Sea louse</name>
    <dbReference type="NCBI Taxonomy" id="217165"/>
    <lineage>
        <taxon>Eukaryota</taxon>
        <taxon>Metazoa</taxon>
        <taxon>Ecdysozoa</taxon>
        <taxon>Arthropoda</taxon>
        <taxon>Crustacea</taxon>
        <taxon>Multicrustacea</taxon>
        <taxon>Hexanauplia</taxon>
        <taxon>Copepoda</taxon>
        <taxon>Siphonostomatoida</taxon>
        <taxon>Caligidae</taxon>
        <taxon>Caligus</taxon>
    </lineage>
</organism>
<feature type="compositionally biased region" description="Basic residues" evidence="1">
    <location>
        <begin position="93"/>
        <end position="103"/>
    </location>
</feature>
<reference evidence="3" key="1">
    <citation type="submission" date="2021-01" db="EMBL/GenBank/DDBJ databases">
        <title>Caligus Genome Assembly.</title>
        <authorList>
            <person name="Gallardo-Escarate C."/>
        </authorList>
    </citation>
    <scope>NUCLEOTIDE SEQUENCE [LARGE SCALE GENOMIC DNA]</scope>
</reference>
<dbReference type="Proteomes" id="UP000595437">
    <property type="component" value="Chromosome 1"/>
</dbReference>
<protein>
    <submittedName>
        <fullName evidence="2">Uncharacterized protein</fullName>
    </submittedName>
</protein>
<keyword evidence="3" id="KW-1185">Reference proteome</keyword>
<feature type="region of interest" description="Disordered" evidence="1">
    <location>
        <begin position="75"/>
        <end position="103"/>
    </location>
</feature>
<proteinExistence type="predicted"/>
<feature type="non-terminal residue" evidence="2">
    <location>
        <position position="1"/>
    </location>
</feature>